<keyword evidence="2 4" id="KW-0689">Ribosomal protein</keyword>
<gene>
    <name evidence="4 6 7" type="primary">rplM</name>
    <name evidence="7" type="ORF">IPV69_08865</name>
</gene>
<dbReference type="EMBL" id="CP063458">
    <property type="protein sequence ID" value="QOV91448.1"/>
    <property type="molecule type" value="Genomic_DNA"/>
</dbReference>
<evidence type="ECO:0000256" key="3">
    <source>
        <dbReference type="ARBA" id="ARBA00023274"/>
    </source>
</evidence>
<comment type="subunit">
    <text evidence="4">Part of the 50S ribosomal subunit.</text>
</comment>
<dbReference type="CDD" id="cd00392">
    <property type="entry name" value="Ribosomal_L13"/>
    <property type="match status" value="1"/>
</dbReference>
<dbReference type="PROSITE" id="PS00783">
    <property type="entry name" value="RIBOSOMAL_L13"/>
    <property type="match status" value="1"/>
</dbReference>
<evidence type="ECO:0000256" key="5">
    <source>
        <dbReference type="RuleBase" id="RU003877"/>
    </source>
</evidence>
<dbReference type="InterPro" id="IPR023563">
    <property type="entry name" value="Ribosomal_uL13_CS"/>
</dbReference>
<dbReference type="SUPFAM" id="SSF52161">
    <property type="entry name" value="Ribosomal protein L13"/>
    <property type="match status" value="1"/>
</dbReference>
<keyword evidence="3 4" id="KW-0687">Ribonucleoprotein</keyword>
<dbReference type="PIRSF" id="PIRSF002181">
    <property type="entry name" value="Ribosomal_L13"/>
    <property type="match status" value="1"/>
</dbReference>
<comment type="function">
    <text evidence="4 6">This protein is one of the early assembly proteins of the 50S ribosomal subunit, although it is not seen to bind rRNA by itself. It is important during the early stages of 50S assembly.</text>
</comment>
<dbReference type="GO" id="GO:0022625">
    <property type="term" value="C:cytosolic large ribosomal subunit"/>
    <property type="evidence" value="ECO:0007669"/>
    <property type="project" value="TreeGrafter"/>
</dbReference>
<proteinExistence type="inferred from homology"/>
<comment type="similarity">
    <text evidence="1 4 5">Belongs to the universal ribosomal protein uL13 family.</text>
</comment>
<reference evidence="7 8" key="1">
    <citation type="submission" date="2020-10" db="EMBL/GenBank/DDBJ databases">
        <title>Wide distribution of Phycisphaera-like planctomycetes from WD2101 soil group in peatlands and genome analysis of the first cultivated representative.</title>
        <authorList>
            <person name="Dedysh S.N."/>
            <person name="Beletsky A.V."/>
            <person name="Ivanova A."/>
            <person name="Kulichevskaya I.S."/>
            <person name="Suzina N.E."/>
            <person name="Philippov D.A."/>
            <person name="Rakitin A.L."/>
            <person name="Mardanov A.V."/>
            <person name="Ravin N.V."/>
        </authorList>
    </citation>
    <scope>NUCLEOTIDE SEQUENCE [LARGE SCALE GENOMIC DNA]</scope>
    <source>
        <strain evidence="7 8">M1803</strain>
    </source>
</reference>
<evidence type="ECO:0000313" key="7">
    <source>
        <dbReference type="EMBL" id="QOV91448.1"/>
    </source>
</evidence>
<dbReference type="Proteomes" id="UP000593765">
    <property type="component" value="Chromosome"/>
</dbReference>
<dbReference type="GO" id="GO:0017148">
    <property type="term" value="P:negative regulation of translation"/>
    <property type="evidence" value="ECO:0007669"/>
    <property type="project" value="TreeGrafter"/>
</dbReference>
<dbReference type="Gene3D" id="3.90.1180.10">
    <property type="entry name" value="Ribosomal protein L13"/>
    <property type="match status" value="1"/>
</dbReference>
<dbReference type="NCBIfam" id="TIGR01066">
    <property type="entry name" value="rplM_bact"/>
    <property type="match status" value="1"/>
</dbReference>
<dbReference type="PANTHER" id="PTHR11545">
    <property type="entry name" value="RIBOSOMAL PROTEIN L13"/>
    <property type="match status" value="1"/>
</dbReference>
<dbReference type="InterPro" id="IPR005822">
    <property type="entry name" value="Ribosomal_uL13"/>
</dbReference>
<dbReference type="GO" id="GO:0006412">
    <property type="term" value="P:translation"/>
    <property type="evidence" value="ECO:0007669"/>
    <property type="project" value="UniProtKB-UniRule"/>
</dbReference>
<dbReference type="PANTHER" id="PTHR11545:SF2">
    <property type="entry name" value="LARGE RIBOSOMAL SUBUNIT PROTEIN UL13M"/>
    <property type="match status" value="1"/>
</dbReference>
<evidence type="ECO:0000256" key="1">
    <source>
        <dbReference type="ARBA" id="ARBA00006227"/>
    </source>
</evidence>
<name>A0A7M2X133_9BACT</name>
<dbReference type="KEGG" id="hbs:IPV69_08865"/>
<accession>A0A7M2X133</accession>
<dbReference type="RefSeq" id="WP_206294732.1">
    <property type="nucleotide sequence ID" value="NZ_CP063458.1"/>
</dbReference>
<dbReference type="InterPro" id="IPR005823">
    <property type="entry name" value="Ribosomal_uL13_bac-type"/>
</dbReference>
<dbReference type="HAMAP" id="MF_01366">
    <property type="entry name" value="Ribosomal_uL13"/>
    <property type="match status" value="1"/>
</dbReference>
<dbReference type="GO" id="GO:0003735">
    <property type="term" value="F:structural constituent of ribosome"/>
    <property type="evidence" value="ECO:0007669"/>
    <property type="project" value="InterPro"/>
</dbReference>
<dbReference type="AlphaFoldDB" id="A0A7M2X133"/>
<evidence type="ECO:0000256" key="2">
    <source>
        <dbReference type="ARBA" id="ARBA00022980"/>
    </source>
</evidence>
<sequence length="144" mass="16222">MSTYMPKPGEVTANWHVVDASGMVLGRLASKVALLLQGKHKATYTPHVDGGDFVIIVNAQKITVTGRKAEVIQYDTYSRHPGGRMTYSYRTMLEKHPEKLIELAVRRMLPKSKMGRNILSKLKIYRDDKHPHSAQQPKALKLAI</sequence>
<evidence type="ECO:0000256" key="4">
    <source>
        <dbReference type="HAMAP-Rule" id="MF_01366"/>
    </source>
</evidence>
<evidence type="ECO:0000313" key="8">
    <source>
        <dbReference type="Proteomes" id="UP000593765"/>
    </source>
</evidence>
<keyword evidence="8" id="KW-1185">Reference proteome</keyword>
<dbReference type="InterPro" id="IPR036899">
    <property type="entry name" value="Ribosomal_uL13_sf"/>
</dbReference>
<protein>
    <recommendedName>
        <fullName evidence="4">Large ribosomal subunit protein uL13</fullName>
    </recommendedName>
</protein>
<dbReference type="Pfam" id="PF00572">
    <property type="entry name" value="Ribosomal_L13"/>
    <property type="match status" value="1"/>
</dbReference>
<evidence type="ECO:0000256" key="6">
    <source>
        <dbReference type="RuleBase" id="RU003878"/>
    </source>
</evidence>
<organism evidence="7 8">
    <name type="scientific">Humisphaera borealis</name>
    <dbReference type="NCBI Taxonomy" id="2807512"/>
    <lineage>
        <taxon>Bacteria</taxon>
        <taxon>Pseudomonadati</taxon>
        <taxon>Planctomycetota</taxon>
        <taxon>Phycisphaerae</taxon>
        <taxon>Tepidisphaerales</taxon>
        <taxon>Tepidisphaeraceae</taxon>
        <taxon>Humisphaera</taxon>
    </lineage>
</organism>
<dbReference type="GO" id="GO:0003729">
    <property type="term" value="F:mRNA binding"/>
    <property type="evidence" value="ECO:0007669"/>
    <property type="project" value="TreeGrafter"/>
</dbReference>